<evidence type="ECO:0000313" key="3">
    <source>
        <dbReference type="Proteomes" id="UP000825483"/>
    </source>
</evidence>
<accession>A0A9R1CBZ7</accession>
<comment type="caution">
    <text evidence="2">The sequence shown here is derived from an EMBL/GenBank/DDBJ whole genome shotgun (WGS) entry which is preliminary data.</text>
</comment>
<dbReference type="InterPro" id="IPR036116">
    <property type="entry name" value="FN3_sf"/>
</dbReference>
<dbReference type="EMBL" id="BPUB01000002">
    <property type="protein sequence ID" value="GJG59771.1"/>
    <property type="molecule type" value="Genomic_DNA"/>
</dbReference>
<dbReference type="Pfam" id="PF05547">
    <property type="entry name" value="Peptidase_M6"/>
    <property type="match status" value="1"/>
</dbReference>
<evidence type="ECO:0000259" key="1">
    <source>
        <dbReference type="Pfam" id="PF05547"/>
    </source>
</evidence>
<gene>
    <name evidence="2" type="ORF">PRLR5076_26220</name>
</gene>
<keyword evidence="3" id="KW-1185">Reference proteome</keyword>
<protein>
    <recommendedName>
        <fullName evidence="1">Peptidase M6-like domain-containing protein</fullName>
    </recommendedName>
</protein>
<reference evidence="2" key="1">
    <citation type="journal article" date="2022" name="Int. J. Syst. Evol. Microbiol.">
        <title>Prevotella lacticifex sp. nov., isolated from the rumen of cows.</title>
        <authorList>
            <person name="Shinkai T."/>
            <person name="Ikeyama N."/>
            <person name="Kumagai M."/>
            <person name="Ohmori H."/>
            <person name="Sakamoto M."/>
            <person name="Ohkuma M."/>
            <person name="Mitsumori M."/>
        </authorList>
    </citation>
    <scope>NUCLEOTIDE SEQUENCE</scope>
    <source>
        <strain evidence="2">R5076</strain>
    </source>
</reference>
<proteinExistence type="predicted"/>
<organism evidence="2 3">
    <name type="scientific">Prevotella lacticifex</name>
    <dbReference type="NCBI Taxonomy" id="2854755"/>
    <lineage>
        <taxon>Bacteria</taxon>
        <taxon>Pseudomonadati</taxon>
        <taxon>Bacteroidota</taxon>
        <taxon>Bacteroidia</taxon>
        <taxon>Bacteroidales</taxon>
        <taxon>Prevotellaceae</taxon>
        <taxon>Prevotella</taxon>
    </lineage>
</organism>
<dbReference type="PANTHER" id="PTHR41775:SF1">
    <property type="entry name" value="PEPTIDASE M6-LIKE DOMAIN-CONTAINING PROTEIN"/>
    <property type="match status" value="1"/>
</dbReference>
<dbReference type="Proteomes" id="UP000825483">
    <property type="component" value="Unassembled WGS sequence"/>
</dbReference>
<dbReference type="CDD" id="cd00063">
    <property type="entry name" value="FN3"/>
    <property type="match status" value="2"/>
</dbReference>
<name>A0A9R1CBZ7_9BACT</name>
<dbReference type="NCBIfam" id="TIGR03296">
    <property type="entry name" value="M6dom_TIGR03296"/>
    <property type="match status" value="1"/>
</dbReference>
<dbReference type="AlphaFoldDB" id="A0A9R1CBZ7"/>
<dbReference type="InterPro" id="IPR008757">
    <property type="entry name" value="Peptidase_M6-like_domain"/>
</dbReference>
<dbReference type="GO" id="GO:0006508">
    <property type="term" value="P:proteolysis"/>
    <property type="evidence" value="ECO:0007669"/>
    <property type="project" value="InterPro"/>
</dbReference>
<sequence length="792" mass="87132">MPAYRGKIKRIQPDGTAITTLLMGDEHHSCISTTDGYAIQMADDGYYHYLTRRADQRLTTEGMPIVRGESGRSAADKLLLEKAVKTSEVMAFPAATPQTKHASATQTTTEFSKMRMHNFPVKGDFKGIVILAQFQDAKFTYPQAYFDRMLNEEGFSDNGAIGSAHDYYYSQSMGQFNAHFDVVGPVTLSHNYAYYGADKKDAFGNNTGDADGAKAIAEAVQLADSLVDYSKYDADGDGKVDMVYVIYAGYGENFGADPNTIWPHQYELSEAGYTIKQDGKTLDTYACSAELYGTEGTTPCGIGPLCHEFGHVLGLADHYNTTSSYDYELGSYDIMDYGPYNDATNVPPSYNAFERLSLGWMTPRILKDPADGLTLNNIATSNEAYVIPTNAPNQYYLLENRQQTGWDKAIKGSGMMITHLDFDKSNWTGNTVNATSNHRRFYLVCADNEAAYDAVAKKETEKNDLYPYLSDNILINDSFTDESSPASETFGYGALDRWITGIRNSDGVVSFDYMSNHYKTPTNLHASEINDNGATIQWDDMAKNAGYNVRYHKMVYESTIPVAYTDGQHTLDASSLTLPTLNLSAENGQFAVIVKAYSQAGSTPVFTVSANGKKGRTRLSATRRNYIFRFDNGLTQTDITLDVAKSSAFIDSIVVVRGDGSAFSGDTYNVPVTGTAASTTNAEVSDSLIAVDTTLVEGIPVNSYVLNGLEKDTYYTVEVQTRGSESAKESPWSDSLVFFTDFATGIKTPRTTDSDKIPAEYFTIDGKKLSHAPQRGLYIERRGKTLFKAVAH</sequence>
<feature type="domain" description="Peptidase M6-like" evidence="1">
    <location>
        <begin position="141"/>
        <end position="360"/>
    </location>
</feature>
<dbReference type="InterPro" id="IPR003961">
    <property type="entry name" value="FN3_dom"/>
</dbReference>
<evidence type="ECO:0000313" key="2">
    <source>
        <dbReference type="EMBL" id="GJG59771.1"/>
    </source>
</evidence>
<dbReference type="SUPFAM" id="SSF49265">
    <property type="entry name" value="Fibronectin type III"/>
    <property type="match status" value="1"/>
</dbReference>
<dbReference type="GO" id="GO:0008233">
    <property type="term" value="F:peptidase activity"/>
    <property type="evidence" value="ECO:0007669"/>
    <property type="project" value="InterPro"/>
</dbReference>
<dbReference type="PANTHER" id="PTHR41775">
    <property type="entry name" value="SECRETED PROTEIN-RELATED"/>
    <property type="match status" value="1"/>
</dbReference>
<dbReference type="SUPFAM" id="SSF55486">
    <property type="entry name" value="Metalloproteases ('zincins'), catalytic domain"/>
    <property type="match status" value="1"/>
</dbReference>